<dbReference type="AlphaFoldDB" id="A0A811NJG4"/>
<dbReference type="InterPro" id="IPR032567">
    <property type="entry name" value="RTL1-rel"/>
</dbReference>
<organism evidence="3 4">
    <name type="scientific">Miscanthus lutarioriparius</name>
    <dbReference type="NCBI Taxonomy" id="422564"/>
    <lineage>
        <taxon>Eukaryota</taxon>
        <taxon>Viridiplantae</taxon>
        <taxon>Streptophyta</taxon>
        <taxon>Embryophyta</taxon>
        <taxon>Tracheophyta</taxon>
        <taxon>Spermatophyta</taxon>
        <taxon>Magnoliopsida</taxon>
        <taxon>Liliopsida</taxon>
        <taxon>Poales</taxon>
        <taxon>Poaceae</taxon>
        <taxon>PACMAD clade</taxon>
        <taxon>Panicoideae</taxon>
        <taxon>Andropogonodae</taxon>
        <taxon>Andropogoneae</taxon>
        <taxon>Saccharinae</taxon>
        <taxon>Miscanthus</taxon>
    </lineage>
</organism>
<gene>
    <name evidence="3" type="ORF">NCGR_LOCUS17096</name>
</gene>
<dbReference type="PANTHER" id="PTHR15503:SF22">
    <property type="entry name" value="TRANSPOSON TY3-I GAG POLYPROTEIN"/>
    <property type="match status" value="1"/>
</dbReference>
<evidence type="ECO:0000313" key="4">
    <source>
        <dbReference type="Proteomes" id="UP000604825"/>
    </source>
</evidence>
<dbReference type="Proteomes" id="UP000604825">
    <property type="component" value="Unassembled WGS sequence"/>
</dbReference>
<feature type="domain" description="Retrotransposon gag" evidence="2">
    <location>
        <begin position="169"/>
        <end position="262"/>
    </location>
</feature>
<accession>A0A811NJG4</accession>
<proteinExistence type="predicted"/>
<keyword evidence="4" id="KW-1185">Reference proteome</keyword>
<protein>
    <recommendedName>
        <fullName evidence="2">Retrotransposon gag domain-containing protein</fullName>
    </recommendedName>
</protein>
<dbReference type="EMBL" id="CAJGYO010000004">
    <property type="protein sequence ID" value="CAD6224932.1"/>
    <property type="molecule type" value="Genomic_DNA"/>
</dbReference>
<feature type="region of interest" description="Disordered" evidence="1">
    <location>
        <begin position="316"/>
        <end position="339"/>
    </location>
</feature>
<dbReference type="InterPro" id="IPR021109">
    <property type="entry name" value="Peptidase_aspartic_dom_sf"/>
</dbReference>
<evidence type="ECO:0000256" key="1">
    <source>
        <dbReference type="SAM" id="MobiDB-lite"/>
    </source>
</evidence>
<dbReference type="Pfam" id="PF03732">
    <property type="entry name" value="Retrotrans_gag"/>
    <property type="match status" value="1"/>
</dbReference>
<dbReference type="SUPFAM" id="SSF50630">
    <property type="entry name" value="Acid proteases"/>
    <property type="match status" value="1"/>
</dbReference>
<evidence type="ECO:0000313" key="3">
    <source>
        <dbReference type="EMBL" id="CAD6224932.1"/>
    </source>
</evidence>
<reference evidence="3" key="1">
    <citation type="submission" date="2020-10" db="EMBL/GenBank/DDBJ databases">
        <authorList>
            <person name="Han B."/>
            <person name="Lu T."/>
            <person name="Zhao Q."/>
            <person name="Huang X."/>
            <person name="Zhao Y."/>
        </authorList>
    </citation>
    <scope>NUCLEOTIDE SEQUENCE</scope>
</reference>
<dbReference type="Gene3D" id="2.40.70.10">
    <property type="entry name" value="Acid Proteases"/>
    <property type="match status" value="1"/>
</dbReference>
<sequence>MDPNLKLILEEIQKSKDDLNRRFDEHNEQWTRHFSDLDSSHSTSAAAVDKRFDALETACTDLATNIDKRVVDLERADRITALEVAASDLGTWHPEVEALVDDLKNEVKKLSQAYDCKAPSPNTFHHHPAGRLPKLPFNKFNGENPYLWRFNCEKYFNMNTVDPSLWVSVASMYLEGNTACWYESIDNTPAIATWATFCQSLHDRFDRDQHEAFIRQLFQITQTSTVTDYVERFTKLVDQLKAYSATTDPHFYTMRFIDGLWPELKAIILVSKPKSLDAAISMALVQEEVATVPMSRAPSQLDWTSSTKFISKTALPLPLPPRPDKQPAPTAATTSPATMSADAKLAAVKTYRCAMGLCYKCGTKWSKDHKCNPQVQLHVVQELWDLLQDDDSPADAATPTDTEPHVFLALSQCALTGNSAPRTVQFSGTGRGIPLHILLDSSNSTSFISESVATQLSQVSVKQSPCQVRIAGGGTLTSAVTLLAVQWSIGQLCFTSDLRVLPLTAFDMILGMDWLESFSPM</sequence>
<dbReference type="CDD" id="cd00303">
    <property type="entry name" value="retropepsin_like"/>
    <property type="match status" value="1"/>
</dbReference>
<dbReference type="InterPro" id="IPR005162">
    <property type="entry name" value="Retrotrans_gag_dom"/>
</dbReference>
<evidence type="ECO:0000259" key="2">
    <source>
        <dbReference type="Pfam" id="PF03732"/>
    </source>
</evidence>
<dbReference type="Pfam" id="PF08284">
    <property type="entry name" value="RVP_2"/>
    <property type="match status" value="1"/>
</dbReference>
<feature type="compositionally biased region" description="Low complexity" evidence="1">
    <location>
        <begin position="327"/>
        <end position="339"/>
    </location>
</feature>
<dbReference type="OrthoDB" id="693631at2759"/>
<comment type="caution">
    <text evidence="3">The sequence shown here is derived from an EMBL/GenBank/DDBJ whole genome shotgun (WGS) entry which is preliminary data.</text>
</comment>
<dbReference type="PANTHER" id="PTHR15503">
    <property type="entry name" value="LDOC1 RELATED"/>
    <property type="match status" value="1"/>
</dbReference>
<name>A0A811NJG4_9POAL</name>